<protein>
    <submittedName>
        <fullName evidence="2">Uncharacterized protein</fullName>
    </submittedName>
</protein>
<dbReference type="AlphaFoldDB" id="A0A8X6VXX8"/>
<name>A0A8X6VXX8_TRICX</name>
<feature type="compositionally biased region" description="Basic and acidic residues" evidence="1">
    <location>
        <begin position="88"/>
        <end position="115"/>
    </location>
</feature>
<evidence type="ECO:0000313" key="3">
    <source>
        <dbReference type="Proteomes" id="UP000887159"/>
    </source>
</evidence>
<keyword evidence="3" id="KW-1185">Reference proteome</keyword>
<gene>
    <name evidence="2" type="ORF">TNCV_1016541</name>
</gene>
<evidence type="ECO:0000313" key="2">
    <source>
        <dbReference type="EMBL" id="GFY24608.1"/>
    </source>
</evidence>
<reference evidence="2" key="1">
    <citation type="submission" date="2020-08" db="EMBL/GenBank/DDBJ databases">
        <title>Multicomponent nature underlies the extraordinary mechanical properties of spider dragline silk.</title>
        <authorList>
            <person name="Kono N."/>
            <person name="Nakamura H."/>
            <person name="Mori M."/>
            <person name="Yoshida Y."/>
            <person name="Ohtoshi R."/>
            <person name="Malay A.D."/>
            <person name="Moran D.A.P."/>
            <person name="Tomita M."/>
            <person name="Numata K."/>
            <person name="Arakawa K."/>
        </authorList>
    </citation>
    <scope>NUCLEOTIDE SEQUENCE</scope>
</reference>
<comment type="caution">
    <text evidence="2">The sequence shown here is derived from an EMBL/GenBank/DDBJ whole genome shotgun (WGS) entry which is preliminary data.</text>
</comment>
<evidence type="ECO:0000256" key="1">
    <source>
        <dbReference type="SAM" id="MobiDB-lite"/>
    </source>
</evidence>
<sequence length="135" mass="15287">MVERKRHLCWYSTLQTSTSHERKDFEPGPLHGGSLVAPGVVTNLAGTNIVGWNGLHSELVFRFPHIQDDSESGGDTPLMSHKSSCIQRGRDTRDGREELKIKARGLAEENRERSLGSDYKGGWRKRDEQRSAWNQ</sequence>
<dbReference type="EMBL" id="BMAU01021369">
    <property type="protein sequence ID" value="GFY24608.1"/>
    <property type="molecule type" value="Genomic_DNA"/>
</dbReference>
<organism evidence="2 3">
    <name type="scientific">Trichonephila clavipes</name>
    <name type="common">Golden silk orbweaver</name>
    <name type="synonym">Nephila clavipes</name>
    <dbReference type="NCBI Taxonomy" id="2585209"/>
    <lineage>
        <taxon>Eukaryota</taxon>
        <taxon>Metazoa</taxon>
        <taxon>Ecdysozoa</taxon>
        <taxon>Arthropoda</taxon>
        <taxon>Chelicerata</taxon>
        <taxon>Arachnida</taxon>
        <taxon>Araneae</taxon>
        <taxon>Araneomorphae</taxon>
        <taxon>Entelegynae</taxon>
        <taxon>Araneoidea</taxon>
        <taxon>Nephilidae</taxon>
        <taxon>Trichonephila</taxon>
    </lineage>
</organism>
<feature type="region of interest" description="Disordered" evidence="1">
    <location>
        <begin position="66"/>
        <end position="135"/>
    </location>
</feature>
<dbReference type="Proteomes" id="UP000887159">
    <property type="component" value="Unassembled WGS sequence"/>
</dbReference>
<proteinExistence type="predicted"/>
<accession>A0A8X6VXX8</accession>
<feature type="compositionally biased region" description="Basic and acidic residues" evidence="1">
    <location>
        <begin position="124"/>
        <end position="135"/>
    </location>
</feature>